<feature type="domain" description="MYND-type" evidence="5">
    <location>
        <begin position="7"/>
        <end position="49"/>
    </location>
</feature>
<evidence type="ECO:0000256" key="2">
    <source>
        <dbReference type="ARBA" id="ARBA00022771"/>
    </source>
</evidence>
<dbReference type="PROSITE" id="PS01360">
    <property type="entry name" value="ZF_MYND_1"/>
    <property type="match status" value="1"/>
</dbReference>
<reference evidence="6" key="1">
    <citation type="journal article" date="2020" name="Stud. Mycol.">
        <title>101 Dothideomycetes genomes: a test case for predicting lifestyles and emergence of pathogens.</title>
        <authorList>
            <person name="Haridas S."/>
            <person name="Albert R."/>
            <person name="Binder M."/>
            <person name="Bloem J."/>
            <person name="Labutti K."/>
            <person name="Salamov A."/>
            <person name="Andreopoulos B."/>
            <person name="Baker S."/>
            <person name="Barry K."/>
            <person name="Bills G."/>
            <person name="Bluhm B."/>
            <person name="Cannon C."/>
            <person name="Castanera R."/>
            <person name="Culley D."/>
            <person name="Daum C."/>
            <person name="Ezra D."/>
            <person name="Gonzalez J."/>
            <person name="Henrissat B."/>
            <person name="Kuo A."/>
            <person name="Liang C."/>
            <person name="Lipzen A."/>
            <person name="Lutzoni F."/>
            <person name="Magnuson J."/>
            <person name="Mondo S."/>
            <person name="Nolan M."/>
            <person name="Ohm R."/>
            <person name="Pangilinan J."/>
            <person name="Park H.-J."/>
            <person name="Ramirez L."/>
            <person name="Alfaro M."/>
            <person name="Sun H."/>
            <person name="Tritt A."/>
            <person name="Yoshinaga Y."/>
            <person name="Zwiers L.-H."/>
            <person name="Turgeon B."/>
            <person name="Goodwin S."/>
            <person name="Spatafora J."/>
            <person name="Crous P."/>
            <person name="Grigoriev I."/>
        </authorList>
    </citation>
    <scope>NUCLEOTIDE SEQUENCE</scope>
    <source>
        <strain evidence="6">CBS 122368</strain>
    </source>
</reference>
<dbReference type="PROSITE" id="PS50865">
    <property type="entry name" value="ZF_MYND_2"/>
    <property type="match status" value="1"/>
</dbReference>
<dbReference type="InterPro" id="IPR002893">
    <property type="entry name" value="Znf_MYND"/>
</dbReference>
<evidence type="ECO:0000256" key="1">
    <source>
        <dbReference type="ARBA" id="ARBA00022723"/>
    </source>
</evidence>
<keyword evidence="1" id="KW-0479">Metal-binding</keyword>
<dbReference type="SUPFAM" id="SSF144232">
    <property type="entry name" value="HIT/MYND zinc finger-like"/>
    <property type="match status" value="1"/>
</dbReference>
<evidence type="ECO:0000313" key="6">
    <source>
        <dbReference type="EMBL" id="KAF2256980.1"/>
    </source>
</evidence>
<accession>A0A6A6J523</accession>
<dbReference type="EMBL" id="ML987189">
    <property type="protein sequence ID" value="KAF2256980.1"/>
    <property type="molecule type" value="Genomic_DNA"/>
</dbReference>
<organism evidence="6 7">
    <name type="scientific">Trematosphaeria pertusa</name>
    <dbReference type="NCBI Taxonomy" id="390896"/>
    <lineage>
        <taxon>Eukaryota</taxon>
        <taxon>Fungi</taxon>
        <taxon>Dikarya</taxon>
        <taxon>Ascomycota</taxon>
        <taxon>Pezizomycotina</taxon>
        <taxon>Dothideomycetes</taxon>
        <taxon>Pleosporomycetidae</taxon>
        <taxon>Pleosporales</taxon>
        <taxon>Massarineae</taxon>
        <taxon>Trematosphaeriaceae</taxon>
        <taxon>Trematosphaeria</taxon>
    </lineage>
</organism>
<gene>
    <name evidence="6" type="ORF">BU26DRAFT_575369</name>
</gene>
<dbReference type="RefSeq" id="XP_033691984.1">
    <property type="nucleotide sequence ID" value="XM_033834349.1"/>
</dbReference>
<dbReference type="Proteomes" id="UP000800094">
    <property type="component" value="Unassembled WGS sequence"/>
</dbReference>
<keyword evidence="3" id="KW-0862">Zinc</keyword>
<keyword evidence="2 4" id="KW-0863">Zinc-finger</keyword>
<evidence type="ECO:0000259" key="5">
    <source>
        <dbReference type="PROSITE" id="PS50865"/>
    </source>
</evidence>
<protein>
    <recommendedName>
        <fullName evidence="5">MYND-type domain-containing protein</fullName>
    </recommendedName>
</protein>
<name>A0A6A6J523_9PLEO</name>
<dbReference type="GeneID" id="54587679"/>
<dbReference type="GO" id="GO:0008270">
    <property type="term" value="F:zinc ion binding"/>
    <property type="evidence" value="ECO:0007669"/>
    <property type="project" value="UniProtKB-KW"/>
</dbReference>
<dbReference type="Pfam" id="PF01753">
    <property type="entry name" value="zf-MYND"/>
    <property type="match status" value="1"/>
</dbReference>
<dbReference type="OrthoDB" id="432970at2759"/>
<dbReference type="AlphaFoldDB" id="A0A6A6J523"/>
<sequence>MTNPDSCAWCQRSPAKVGHALQKCGRCKMLYYCQKVCQEADWKHHKEECRIISQTGTIPPNAFMRALITSLKPALVDEVNASSVDTITYLKTSITKLQDISISGPFYPLDAIVEQIKGRLTEEVCFTGLANFEKDLGTSGIASLQEIKVALPEGLHMTIEVCRMKNPEVAAFLRRSPPNAPRPVYTVCAHIPDPTLPDLSPQHWGGSFMPLFDAEVLGTFLEKKAANECGREVVKKWKESEPGRKGVYTIGQDGMMAGRLIVPDGRTYQIVSVRMDDGRKKYSDGRTGC</sequence>
<evidence type="ECO:0000256" key="3">
    <source>
        <dbReference type="ARBA" id="ARBA00022833"/>
    </source>
</evidence>
<evidence type="ECO:0000313" key="7">
    <source>
        <dbReference type="Proteomes" id="UP000800094"/>
    </source>
</evidence>
<evidence type="ECO:0000256" key="4">
    <source>
        <dbReference type="PROSITE-ProRule" id="PRU00134"/>
    </source>
</evidence>
<dbReference type="Gene3D" id="6.10.140.2220">
    <property type="match status" value="1"/>
</dbReference>
<proteinExistence type="predicted"/>
<keyword evidence="7" id="KW-1185">Reference proteome</keyword>